<reference evidence="1 2" key="1">
    <citation type="submission" date="2021-11" db="EMBL/GenBank/DDBJ databases">
        <authorList>
            <person name="Islam A."/>
            <person name="Islam S."/>
            <person name="Flora M.S."/>
            <person name="Rahman M."/>
            <person name="Ziaur R.M."/>
            <person name="Epstein J.H."/>
            <person name="Hassan M."/>
            <person name="Klassen M."/>
            <person name="Woodard K."/>
            <person name="Webb A."/>
            <person name="Webby R.J."/>
            <person name="El Zowalaty M.E."/>
        </authorList>
    </citation>
    <scope>NUCLEOTIDE SEQUENCE [LARGE SCALE GENOMIC DNA]</scope>
    <source>
        <strain evidence="1">Pf1</strain>
    </source>
</reference>
<sequence length="159" mass="18070">MLIISDRVCSCNFVGKADELVTYKECYLLNHLHQIPKELWMWHFACSIWMAMDEVSISAADTLPRFLKLIYGRFSKTISAKDLEKILDALHKQILRAAFDLYATVNPLAKQQTMSVHDFALTLISCFDPEKLPPLLEHVQTLSTSIIGLGKLFLQKSGL</sequence>
<comment type="caution">
    <text evidence="1">The sequence shown here is derived from an EMBL/GenBank/DDBJ whole genome shotgun (WGS) entry which is preliminary data.</text>
</comment>
<gene>
    <name evidence="1" type="ORF">PFR001_LOCUS1801</name>
</gene>
<evidence type="ECO:0000313" key="2">
    <source>
        <dbReference type="Proteomes" id="UP001157938"/>
    </source>
</evidence>
<keyword evidence="2" id="KW-1185">Reference proteome</keyword>
<dbReference type="Proteomes" id="UP001157938">
    <property type="component" value="Unassembled WGS sequence"/>
</dbReference>
<dbReference type="EMBL" id="CAKLBC010000388">
    <property type="protein sequence ID" value="CAH0486150.1"/>
    <property type="molecule type" value="Genomic_DNA"/>
</dbReference>
<protein>
    <submittedName>
        <fullName evidence="1">Uncharacterized protein</fullName>
    </submittedName>
</protein>
<accession>A0ABN8BWL4</accession>
<name>A0ABN8BWL4_9STRA</name>
<evidence type="ECO:0000313" key="1">
    <source>
        <dbReference type="EMBL" id="CAH0486150.1"/>
    </source>
</evidence>
<proteinExistence type="predicted"/>
<organism evidence="1 2">
    <name type="scientific">Peronospora farinosa</name>
    <dbReference type="NCBI Taxonomy" id="134698"/>
    <lineage>
        <taxon>Eukaryota</taxon>
        <taxon>Sar</taxon>
        <taxon>Stramenopiles</taxon>
        <taxon>Oomycota</taxon>
        <taxon>Peronosporomycetes</taxon>
        <taxon>Peronosporales</taxon>
        <taxon>Peronosporaceae</taxon>
        <taxon>Peronospora</taxon>
    </lineage>
</organism>